<sequence>MHLYLTYLTRKKSIKFTLWEEFVVHHENTLVERLIDYPVILAKRIQYNNTYGPQISTSHNVT</sequence>
<reference evidence="1 2" key="1">
    <citation type="submission" date="2020-09" db="EMBL/GenBank/DDBJ databases">
        <title>De no assembly of potato wild relative species, Solanum commersonii.</title>
        <authorList>
            <person name="Cho K."/>
        </authorList>
    </citation>
    <scope>NUCLEOTIDE SEQUENCE [LARGE SCALE GENOMIC DNA]</scope>
    <source>
        <strain evidence="1">LZ3.2</strain>
        <tissue evidence="1">Leaf</tissue>
    </source>
</reference>
<name>A0A9J5ZV69_SOLCO</name>
<evidence type="ECO:0000313" key="1">
    <source>
        <dbReference type="EMBL" id="KAG5616145.1"/>
    </source>
</evidence>
<dbReference type="EMBL" id="JACXVP010000003">
    <property type="protein sequence ID" value="KAG5616145.1"/>
    <property type="molecule type" value="Genomic_DNA"/>
</dbReference>
<dbReference type="AlphaFoldDB" id="A0A9J5ZV69"/>
<evidence type="ECO:0000313" key="2">
    <source>
        <dbReference type="Proteomes" id="UP000824120"/>
    </source>
</evidence>
<protein>
    <submittedName>
        <fullName evidence="1">Uncharacterized protein</fullName>
    </submittedName>
</protein>
<organism evidence="1 2">
    <name type="scientific">Solanum commersonii</name>
    <name type="common">Commerson's wild potato</name>
    <name type="synonym">Commerson's nightshade</name>
    <dbReference type="NCBI Taxonomy" id="4109"/>
    <lineage>
        <taxon>Eukaryota</taxon>
        <taxon>Viridiplantae</taxon>
        <taxon>Streptophyta</taxon>
        <taxon>Embryophyta</taxon>
        <taxon>Tracheophyta</taxon>
        <taxon>Spermatophyta</taxon>
        <taxon>Magnoliopsida</taxon>
        <taxon>eudicotyledons</taxon>
        <taxon>Gunneridae</taxon>
        <taxon>Pentapetalae</taxon>
        <taxon>asterids</taxon>
        <taxon>lamiids</taxon>
        <taxon>Solanales</taxon>
        <taxon>Solanaceae</taxon>
        <taxon>Solanoideae</taxon>
        <taxon>Solaneae</taxon>
        <taxon>Solanum</taxon>
    </lineage>
</organism>
<keyword evidence="2" id="KW-1185">Reference proteome</keyword>
<gene>
    <name evidence="1" type="ORF">H5410_015969</name>
</gene>
<comment type="caution">
    <text evidence="1">The sequence shown here is derived from an EMBL/GenBank/DDBJ whole genome shotgun (WGS) entry which is preliminary data.</text>
</comment>
<dbReference type="Proteomes" id="UP000824120">
    <property type="component" value="Chromosome 3"/>
</dbReference>
<proteinExistence type="predicted"/>
<accession>A0A9J5ZV69</accession>